<dbReference type="AlphaFoldDB" id="U2E7A0"/>
<organism evidence="1 2">
    <name type="scientific">Salinisphaera shabanensis E1L3A</name>
    <dbReference type="NCBI Taxonomy" id="1033802"/>
    <lineage>
        <taxon>Bacteria</taxon>
        <taxon>Pseudomonadati</taxon>
        <taxon>Pseudomonadota</taxon>
        <taxon>Gammaproteobacteria</taxon>
        <taxon>Salinisphaerales</taxon>
        <taxon>Salinisphaeraceae</taxon>
        <taxon>Salinisphaera</taxon>
    </lineage>
</organism>
<dbReference type="EMBL" id="AFNV02000008">
    <property type="protein sequence ID" value="ERJ19616.1"/>
    <property type="molecule type" value="Genomic_DNA"/>
</dbReference>
<keyword evidence="1" id="KW-0012">Acyltransferase</keyword>
<dbReference type="InterPro" id="IPR029055">
    <property type="entry name" value="Ntn_hydrolases_N"/>
</dbReference>
<dbReference type="InterPro" id="IPR043137">
    <property type="entry name" value="GGT_ssub_C"/>
</dbReference>
<dbReference type="Gene3D" id="3.60.20.40">
    <property type="match status" value="1"/>
</dbReference>
<dbReference type="STRING" id="1033802.SSPSH_001386"/>
<reference evidence="1 2" key="2">
    <citation type="journal article" date="2013" name="PLoS ONE">
        <title>INDIGO - INtegrated Data Warehouse of MIcrobial GenOmes with Examples from the Red Sea Extremophiles.</title>
        <authorList>
            <person name="Alam I."/>
            <person name="Antunes A."/>
            <person name="Kamau A.A."/>
            <person name="Ba Alawi W."/>
            <person name="Kalkatawi M."/>
            <person name="Stingl U."/>
            <person name="Bajic V.B."/>
        </authorList>
    </citation>
    <scope>NUCLEOTIDE SEQUENCE [LARGE SCALE GENOMIC DNA]</scope>
    <source>
        <strain evidence="1 2">E1L3A</strain>
    </source>
</reference>
<gene>
    <name evidence="1" type="ORF">SSPSH_001386</name>
</gene>
<evidence type="ECO:0000313" key="2">
    <source>
        <dbReference type="Proteomes" id="UP000006242"/>
    </source>
</evidence>
<protein>
    <submittedName>
        <fullName evidence="1">Gamma-glutamyltranspeptidase protein</fullName>
        <ecNumber evidence="1">2.3.2.2</ecNumber>
    </submittedName>
</protein>
<dbReference type="GO" id="GO:0103068">
    <property type="term" value="F:leukotriene C4 gamma-glutamyl transferase activity"/>
    <property type="evidence" value="ECO:0007669"/>
    <property type="project" value="UniProtKB-EC"/>
</dbReference>
<dbReference type="SUPFAM" id="SSF56235">
    <property type="entry name" value="N-terminal nucleophile aminohydrolases (Ntn hydrolases)"/>
    <property type="match status" value="1"/>
</dbReference>
<proteinExistence type="predicted"/>
<dbReference type="RefSeq" id="WP_006912881.1">
    <property type="nucleotide sequence ID" value="NZ_AFNV02000008.1"/>
</dbReference>
<dbReference type="PANTHER" id="PTHR43881">
    <property type="entry name" value="GAMMA-GLUTAMYLTRANSPEPTIDASE (AFU_ORTHOLOGUE AFUA_4G13580)"/>
    <property type="match status" value="1"/>
</dbReference>
<dbReference type="InterPro" id="IPR043138">
    <property type="entry name" value="GGT_lsub"/>
</dbReference>
<evidence type="ECO:0000313" key="1">
    <source>
        <dbReference type="EMBL" id="ERJ19616.1"/>
    </source>
</evidence>
<dbReference type="PRINTS" id="PR01210">
    <property type="entry name" value="GGTRANSPTASE"/>
</dbReference>
<dbReference type="Gene3D" id="1.10.246.130">
    <property type="match status" value="1"/>
</dbReference>
<dbReference type="Proteomes" id="UP000006242">
    <property type="component" value="Unassembled WGS sequence"/>
</dbReference>
<dbReference type="OrthoDB" id="5297205at2"/>
<dbReference type="EC" id="2.3.2.2" evidence="1"/>
<sequence>MTIDARFHAYGRRGMVVTPDARASQAGADVLAEGGNALEASVAAAAVLAVVYPHMNGLGGDSFWLSAAPGEPPAVIDASGGAAALATRGFFADHGYDRIPARGPLAANTVAGSVAGWQAALERAAEWGGTMPLDRLLAPAIDYAERGAVVAPHLAETSAQGWNTLGDIDGFAEQFGGADSGLDGRRSPLQAEQQLKLPALAQTLKRVVEAGCDDFYRGDLAATIARDLAAADSPLRASDLAAYRVQYPEPIALSHGAGQLYNVGAPTQGVASLMILGITDRLGWPFNTDDADLVHAMVEATKRAFACRNRLGGDPRHVSAEFHHLLDDATLDALAGEIDRHHALAPDAGRTGDTVWAGVIDAHGNAVSAIHSVFQDFGSGLVLPGTGIWWHNRGAAFSLDAAHPSRIASGARPLHTLNPAMADLNDGRRLIYGVMGGDGQPQSQSAIFNRIAAQGMSLGAAVDAPRWLQGRHMGQGPDNLKLETGWSPSTAAELTRRGHDVAWLPRHSAVFGQAGAIAIGSDGLIEGASDARSDGQAVALT</sequence>
<keyword evidence="1" id="KW-0808">Transferase</keyword>
<dbReference type="PANTHER" id="PTHR43881:SF5">
    <property type="entry name" value="GAMMA-GLUTAMYLTRANSPEPTIDASE"/>
    <property type="match status" value="1"/>
</dbReference>
<keyword evidence="2" id="KW-1185">Reference proteome</keyword>
<dbReference type="Pfam" id="PF01019">
    <property type="entry name" value="G_glu_transpept"/>
    <property type="match status" value="1"/>
</dbReference>
<dbReference type="MEROPS" id="T03.025"/>
<reference evidence="1 2" key="1">
    <citation type="journal article" date="2011" name="J. Bacteriol.">
        <title>Genome sequence of Salinisphaera shabanensis, a gammaproteobacterium from the harsh, variable environment of the brine-seawater interface of the Shaban Deep in the Red Sea.</title>
        <authorList>
            <person name="Antunes A."/>
            <person name="Alam I."/>
            <person name="Bajic V.B."/>
            <person name="Stingl U."/>
        </authorList>
    </citation>
    <scope>NUCLEOTIDE SEQUENCE [LARGE SCALE GENOMIC DNA]</scope>
    <source>
        <strain evidence="1 2">E1L3A</strain>
    </source>
</reference>
<name>U2E7A0_9GAMM</name>
<dbReference type="InterPro" id="IPR052896">
    <property type="entry name" value="GGT-like_enzyme"/>
</dbReference>
<dbReference type="eggNOG" id="COG0405">
    <property type="taxonomic scope" value="Bacteria"/>
</dbReference>
<accession>U2E7A0</accession>
<comment type="caution">
    <text evidence="1">The sequence shown here is derived from an EMBL/GenBank/DDBJ whole genome shotgun (WGS) entry which is preliminary data.</text>
</comment>